<evidence type="ECO:0000313" key="3">
    <source>
        <dbReference type="EMBL" id="APB33465.1"/>
    </source>
</evidence>
<accession>A0A1J0AC33</accession>
<keyword evidence="2" id="KW-0472">Membrane</keyword>
<evidence type="ECO:0008006" key="5">
    <source>
        <dbReference type="Google" id="ProtNLM"/>
    </source>
</evidence>
<keyword evidence="2" id="KW-0812">Transmembrane</keyword>
<dbReference type="PANTHER" id="PTHR43941">
    <property type="entry name" value="STRUCTURAL MAINTENANCE OF CHROMOSOMES PROTEIN 2"/>
    <property type="match status" value="1"/>
</dbReference>
<organism evidence="3 4">
    <name type="scientific">Gloeomargarita lithophora Alchichica-D10</name>
    <dbReference type="NCBI Taxonomy" id="1188229"/>
    <lineage>
        <taxon>Bacteria</taxon>
        <taxon>Bacillati</taxon>
        <taxon>Cyanobacteriota</taxon>
        <taxon>Cyanophyceae</taxon>
        <taxon>Gloeomargaritales</taxon>
        <taxon>Gloeomargaritaceae</taxon>
        <taxon>Gloeomargarita</taxon>
    </lineage>
</organism>
<dbReference type="Gene3D" id="1.10.287.1490">
    <property type="match status" value="1"/>
</dbReference>
<dbReference type="AlphaFoldDB" id="A0A1J0AC33"/>
<proteinExistence type="predicted"/>
<protein>
    <recommendedName>
        <fullName evidence="5">DUF3084 domain-containing protein</fullName>
    </recommendedName>
</protein>
<gene>
    <name evidence="3" type="ORF">GlitD10_1145</name>
</gene>
<dbReference type="KEGG" id="glt:GlitD10_1145"/>
<evidence type="ECO:0000256" key="1">
    <source>
        <dbReference type="SAM" id="Coils"/>
    </source>
</evidence>
<name>A0A1J0AC33_9CYAN</name>
<evidence type="ECO:0000256" key="2">
    <source>
        <dbReference type="SAM" id="Phobius"/>
    </source>
</evidence>
<feature type="transmembrane region" description="Helical" evidence="2">
    <location>
        <begin position="46"/>
        <end position="67"/>
    </location>
</feature>
<dbReference type="Pfam" id="PF11283">
    <property type="entry name" value="DUF3084"/>
    <property type="match status" value="1"/>
</dbReference>
<sequence>MVAGYTLVLVILVLGGLIATLGDRIGTRVGKARLSLFKLRPRTTAVLVTIATGGVISATTLGVLLAADQQLRDGLFRLHQIQDDLKQVEQQKNEAQTELSTARTQLERTQTQLQGADRNVKAIETKLAQINRNYQNALAKLATAEQESRTLEAQINDLKGDRGQLQAQLQQAQTQVAQVRAQAERLRKEGQQLQTGIAQLEQVRGRLEQEIGQLRQGNVAIRREQVLATATVRAINSTDLARQAVEQTLQEASRVAGCLGQSKGQPELCVNQSSPTNPNPPRVRISSTELNNLVNTLSNGRDYVVRVLASANYSSGEPEVGVFTDVTPNRLIFPTGAVVAQIPLDLGSVDEPTILSQLDRLFLASNVRARQSGILADPLTNKVGSFSQVTLVQFVEQLQNLKGAVQVQSIARRPIYTAGPLEIQLVAVQNGEIVLRSS</sequence>
<keyword evidence="2" id="KW-1133">Transmembrane helix</keyword>
<dbReference type="STRING" id="1188229.GlitD10_1145"/>
<dbReference type="Proteomes" id="UP000180235">
    <property type="component" value="Chromosome"/>
</dbReference>
<keyword evidence="4" id="KW-1185">Reference proteome</keyword>
<dbReference type="OrthoDB" id="9812848at2"/>
<dbReference type="PANTHER" id="PTHR43941:SF1">
    <property type="entry name" value="STRUCTURAL MAINTENANCE OF CHROMOSOMES PROTEIN 2"/>
    <property type="match status" value="1"/>
</dbReference>
<keyword evidence="1" id="KW-0175">Coiled coil</keyword>
<dbReference type="EMBL" id="CP017675">
    <property type="protein sequence ID" value="APB33465.1"/>
    <property type="molecule type" value="Genomic_DNA"/>
</dbReference>
<dbReference type="RefSeq" id="WP_071454047.1">
    <property type="nucleotide sequence ID" value="NZ_CP017675.1"/>
</dbReference>
<evidence type="ECO:0000313" key="4">
    <source>
        <dbReference type="Proteomes" id="UP000180235"/>
    </source>
</evidence>
<reference evidence="3 4" key="1">
    <citation type="submission" date="2016-10" db="EMBL/GenBank/DDBJ databases">
        <title>Description of Gloeomargarita lithophora gen. nov., sp. nov., a thylakoid-bearing basal-branching cyanobacterium with intracellular carbonates, and proposal for Gloeomargaritales ord. nov.</title>
        <authorList>
            <person name="Moreira D."/>
            <person name="Tavera R."/>
            <person name="Benzerara K."/>
            <person name="Skouri-Panet F."/>
            <person name="Couradeau E."/>
            <person name="Gerard E."/>
            <person name="Loussert C."/>
            <person name="Novelo E."/>
            <person name="Zivanovic Y."/>
            <person name="Lopez-Garcia P."/>
        </authorList>
    </citation>
    <scope>NUCLEOTIDE SEQUENCE [LARGE SCALE GENOMIC DNA]</scope>
    <source>
        <strain evidence="3 4">D10</strain>
    </source>
</reference>
<feature type="coiled-coil region" evidence="1">
    <location>
        <begin position="78"/>
        <end position="217"/>
    </location>
</feature>
<dbReference type="InterPro" id="IPR021435">
    <property type="entry name" value="DUF3084"/>
</dbReference>
<dbReference type="SUPFAM" id="SSF57997">
    <property type="entry name" value="Tropomyosin"/>
    <property type="match status" value="1"/>
</dbReference>